<evidence type="ECO:0000256" key="1">
    <source>
        <dbReference type="SAM" id="Phobius"/>
    </source>
</evidence>
<organism evidence="2 3">
    <name type="scientific">Eiseniibacteriota bacterium</name>
    <dbReference type="NCBI Taxonomy" id="2212470"/>
    <lineage>
        <taxon>Bacteria</taxon>
        <taxon>Candidatus Eiseniibacteriota</taxon>
    </lineage>
</organism>
<evidence type="ECO:0000313" key="2">
    <source>
        <dbReference type="EMBL" id="MBU2693050.1"/>
    </source>
</evidence>
<dbReference type="Proteomes" id="UP000777784">
    <property type="component" value="Unassembled WGS sequence"/>
</dbReference>
<keyword evidence="1" id="KW-0812">Transmembrane</keyword>
<sequence length="145" mass="16090">MMNGIERFKPAVSKGVLIFLAGTAWMGVGLLLMAFALTWLSAISRQTALIFLGIGLLIAIPVARFGLSRIAEKNLKRILPMEDRRCLFAFMTWKSYTIILIMVGMGITLRHSAIPKPYLAIFYSGMGMALILSSMKYLRSLSGRV</sequence>
<accession>A0A948RXW0</accession>
<feature type="transmembrane region" description="Helical" evidence="1">
    <location>
        <begin position="87"/>
        <end position="107"/>
    </location>
</feature>
<feature type="transmembrane region" description="Helical" evidence="1">
    <location>
        <begin position="16"/>
        <end position="42"/>
    </location>
</feature>
<keyword evidence="1" id="KW-1133">Transmembrane helix</keyword>
<protein>
    <submittedName>
        <fullName evidence="2">Uncharacterized protein</fullName>
    </submittedName>
</protein>
<dbReference type="EMBL" id="JAHJDP010000109">
    <property type="protein sequence ID" value="MBU2693050.1"/>
    <property type="molecule type" value="Genomic_DNA"/>
</dbReference>
<proteinExistence type="predicted"/>
<name>A0A948RXW0_UNCEI</name>
<keyword evidence="1" id="KW-0472">Membrane</keyword>
<comment type="caution">
    <text evidence="2">The sequence shown here is derived from an EMBL/GenBank/DDBJ whole genome shotgun (WGS) entry which is preliminary data.</text>
</comment>
<dbReference type="AlphaFoldDB" id="A0A948RXW0"/>
<feature type="transmembrane region" description="Helical" evidence="1">
    <location>
        <begin position="48"/>
        <end position="67"/>
    </location>
</feature>
<reference evidence="2" key="1">
    <citation type="submission" date="2021-05" db="EMBL/GenBank/DDBJ databases">
        <title>Energy efficiency and biological interactions define the core microbiome of deep oligotrophic groundwater.</title>
        <authorList>
            <person name="Mehrshad M."/>
            <person name="Lopez-Fernandez M."/>
            <person name="Bell E."/>
            <person name="Bernier-Latmani R."/>
            <person name="Bertilsson S."/>
            <person name="Dopson M."/>
        </authorList>
    </citation>
    <scope>NUCLEOTIDE SEQUENCE</scope>
    <source>
        <strain evidence="2">Modern_marine.mb.64</strain>
    </source>
</reference>
<gene>
    <name evidence="2" type="ORF">KJ970_19210</name>
</gene>
<feature type="transmembrane region" description="Helical" evidence="1">
    <location>
        <begin position="119"/>
        <end position="138"/>
    </location>
</feature>
<evidence type="ECO:0000313" key="3">
    <source>
        <dbReference type="Proteomes" id="UP000777784"/>
    </source>
</evidence>